<evidence type="ECO:0000313" key="3">
    <source>
        <dbReference type="Proteomes" id="UP000538196"/>
    </source>
</evidence>
<dbReference type="InterPro" id="IPR036390">
    <property type="entry name" value="WH_DNA-bd_sf"/>
</dbReference>
<name>A0A7W4UXI4_LEIAQ</name>
<dbReference type="PROSITE" id="PS50995">
    <property type="entry name" value="HTH_MARR_2"/>
    <property type="match status" value="1"/>
</dbReference>
<dbReference type="RefSeq" id="WP_021761224.1">
    <property type="nucleotide sequence ID" value="NZ_JACHVP010000003.1"/>
</dbReference>
<organism evidence="2 3">
    <name type="scientific">Leifsonia aquatica</name>
    <name type="common">Corynebacterium aquaticum</name>
    <dbReference type="NCBI Taxonomy" id="144185"/>
    <lineage>
        <taxon>Bacteria</taxon>
        <taxon>Bacillati</taxon>
        <taxon>Actinomycetota</taxon>
        <taxon>Actinomycetes</taxon>
        <taxon>Micrococcales</taxon>
        <taxon>Microbacteriaceae</taxon>
        <taxon>Leifsonia</taxon>
    </lineage>
</organism>
<feature type="domain" description="HTH marR-type" evidence="1">
    <location>
        <begin position="5"/>
        <end position="139"/>
    </location>
</feature>
<sequence>MTSRTERLADLLRTILFAQRAAGEEWIRQSGLTRSQSFTLAYLDENQDRGVIARELAEMSGTTPASVTSLLQGLEERGYITREPSPTDSRVKLIRATAEGSRVVSGFDDVMTAAQERIFAVLDDADQDALIALLQPLADSIVEAGDAPPPGTTERSRRR</sequence>
<evidence type="ECO:0000313" key="2">
    <source>
        <dbReference type="EMBL" id="MBB2968098.1"/>
    </source>
</evidence>
<keyword evidence="2" id="KW-0238">DNA-binding</keyword>
<dbReference type="InterPro" id="IPR036388">
    <property type="entry name" value="WH-like_DNA-bd_sf"/>
</dbReference>
<dbReference type="Gene3D" id="1.10.10.10">
    <property type="entry name" value="Winged helix-like DNA-binding domain superfamily/Winged helix DNA-binding domain"/>
    <property type="match status" value="1"/>
</dbReference>
<dbReference type="PANTHER" id="PTHR33164">
    <property type="entry name" value="TRANSCRIPTIONAL REGULATOR, MARR FAMILY"/>
    <property type="match status" value="1"/>
</dbReference>
<dbReference type="Pfam" id="PF12802">
    <property type="entry name" value="MarR_2"/>
    <property type="match status" value="1"/>
</dbReference>
<dbReference type="SUPFAM" id="SSF46785">
    <property type="entry name" value="Winged helix' DNA-binding domain"/>
    <property type="match status" value="1"/>
</dbReference>
<proteinExistence type="predicted"/>
<dbReference type="InterPro" id="IPR039422">
    <property type="entry name" value="MarR/SlyA-like"/>
</dbReference>
<evidence type="ECO:0000259" key="1">
    <source>
        <dbReference type="PROSITE" id="PS50995"/>
    </source>
</evidence>
<dbReference type="GO" id="GO:0003677">
    <property type="term" value="F:DNA binding"/>
    <property type="evidence" value="ECO:0007669"/>
    <property type="project" value="UniProtKB-KW"/>
</dbReference>
<dbReference type="PRINTS" id="PR00598">
    <property type="entry name" value="HTHMARR"/>
</dbReference>
<protein>
    <submittedName>
        <fullName evidence="2">DNA-binding MarR family transcriptional regulator</fullName>
    </submittedName>
</protein>
<dbReference type="SMART" id="SM00347">
    <property type="entry name" value="HTH_MARR"/>
    <property type="match status" value="1"/>
</dbReference>
<dbReference type="Proteomes" id="UP000538196">
    <property type="component" value="Unassembled WGS sequence"/>
</dbReference>
<dbReference type="GO" id="GO:0003700">
    <property type="term" value="F:DNA-binding transcription factor activity"/>
    <property type="evidence" value="ECO:0007669"/>
    <property type="project" value="InterPro"/>
</dbReference>
<dbReference type="PANTHER" id="PTHR33164:SF101">
    <property type="entry name" value="TRANSCRIPTIONAL REPRESSOR MPRA"/>
    <property type="match status" value="1"/>
</dbReference>
<comment type="caution">
    <text evidence="2">The sequence shown here is derived from an EMBL/GenBank/DDBJ whole genome shotgun (WGS) entry which is preliminary data.</text>
</comment>
<accession>A0A7W4UXI4</accession>
<reference evidence="2 3" key="1">
    <citation type="submission" date="2020-08" db="EMBL/GenBank/DDBJ databases">
        <title>Sequencing the genomes of 1000 actinobacteria strains.</title>
        <authorList>
            <person name="Klenk H.-P."/>
        </authorList>
    </citation>
    <scope>NUCLEOTIDE SEQUENCE [LARGE SCALE GENOMIC DNA]</scope>
    <source>
        <strain evidence="2 3">DSM 20146</strain>
    </source>
</reference>
<dbReference type="GO" id="GO:0006950">
    <property type="term" value="P:response to stress"/>
    <property type="evidence" value="ECO:0007669"/>
    <property type="project" value="TreeGrafter"/>
</dbReference>
<dbReference type="EMBL" id="JACHVP010000003">
    <property type="protein sequence ID" value="MBB2968098.1"/>
    <property type="molecule type" value="Genomic_DNA"/>
</dbReference>
<dbReference type="InterPro" id="IPR000835">
    <property type="entry name" value="HTH_MarR-typ"/>
</dbReference>
<keyword evidence="3" id="KW-1185">Reference proteome</keyword>
<gene>
    <name evidence="2" type="ORF">FHX33_002868</name>
</gene>
<dbReference type="AlphaFoldDB" id="A0A7W4UXI4"/>